<keyword evidence="4" id="KW-0732">Signal</keyword>
<accession>F7FSR3</accession>
<evidence type="ECO:0000313" key="23">
    <source>
        <dbReference type="Proteomes" id="UP000002280"/>
    </source>
</evidence>
<keyword evidence="23" id="KW-1185">Reference proteome</keyword>
<dbReference type="eggNOG" id="ENOG502QQ1Q">
    <property type="taxonomic scope" value="Eukaryota"/>
</dbReference>
<dbReference type="Proteomes" id="UP000002280">
    <property type="component" value="Chromosome 1"/>
</dbReference>
<dbReference type="InterPro" id="IPR049161">
    <property type="entry name" value="GH59_cat"/>
</dbReference>
<dbReference type="PANTHER" id="PTHR15172">
    <property type="entry name" value="GALACTOCEREBROSIDASE"/>
    <property type="match status" value="1"/>
</dbReference>
<evidence type="ECO:0000256" key="16">
    <source>
        <dbReference type="ARBA" id="ARBA00076981"/>
    </source>
</evidence>
<feature type="domain" description="Glycosyl hydrolase family 59 catalytic" evidence="19">
    <location>
        <begin position="18"/>
        <end position="303"/>
    </location>
</feature>
<dbReference type="SUPFAM" id="SSF51445">
    <property type="entry name" value="(Trans)glycosidases"/>
    <property type="match status" value="1"/>
</dbReference>
<dbReference type="Pfam" id="PF02057">
    <property type="entry name" value="Glyco_hydro_59"/>
    <property type="match status" value="1"/>
</dbReference>
<evidence type="ECO:0000256" key="3">
    <source>
        <dbReference type="ARBA" id="ARBA00019657"/>
    </source>
</evidence>
<evidence type="ECO:0000313" key="22">
    <source>
        <dbReference type="Ensembl" id="ENSMODP00000038640.3"/>
    </source>
</evidence>
<proteinExistence type="inferred from homology"/>
<evidence type="ECO:0000256" key="11">
    <source>
        <dbReference type="ARBA" id="ARBA00023295"/>
    </source>
</evidence>
<keyword evidence="7" id="KW-0442">Lipid degradation</keyword>
<dbReference type="InterPro" id="IPR001286">
    <property type="entry name" value="Glyco_hydro_59"/>
</dbReference>
<comment type="function">
    <text evidence="15">Hydrolyzes the galactose ester bonds of glycolipids such as galactosylceramide and galactosylsphingosine. Enzyme with very low activity responsible for the lysosomal catabolism of galactosylceramide, a major lipid in myelin, kidney and epithelial cells of small intestine and colon.</text>
</comment>
<evidence type="ECO:0000256" key="14">
    <source>
        <dbReference type="ARBA" id="ARBA00048813"/>
    </source>
</evidence>
<feature type="active site" description="Nucleophile" evidence="18">
    <location>
        <position position="228"/>
    </location>
</feature>
<dbReference type="OMA" id="WIMKEAK"/>
<comment type="similarity">
    <text evidence="1">Belongs to the glycosyl hydrolase 59 family.</text>
</comment>
<feature type="domain" description="Glycosyl hydrolase family 59 C-terminal lectin" evidence="21">
    <location>
        <begin position="416"/>
        <end position="581"/>
    </location>
</feature>
<evidence type="ECO:0000256" key="12">
    <source>
        <dbReference type="ARBA" id="ARBA00023982"/>
    </source>
</evidence>
<dbReference type="GO" id="GO:0005764">
    <property type="term" value="C:lysosome"/>
    <property type="evidence" value="ECO:0000318"/>
    <property type="project" value="GO_Central"/>
</dbReference>
<dbReference type="InterPro" id="IPR013785">
    <property type="entry name" value="Aldolase_TIM"/>
</dbReference>
<keyword evidence="5" id="KW-0378">Hydrolase</keyword>
<protein>
    <recommendedName>
        <fullName evidence="3">Galactocerebrosidase</fullName>
        <ecNumber evidence="2">3.2.1.46</ecNumber>
    </recommendedName>
    <alternativeName>
        <fullName evidence="16">Galactocerebroside beta-galactosidase</fullName>
    </alternativeName>
    <alternativeName>
        <fullName evidence="13">Galactosylceramidase</fullName>
    </alternativeName>
    <alternativeName>
        <fullName evidence="17">Galactosylceramide beta-galactosidase</fullName>
    </alternativeName>
</protein>
<reference evidence="22 23" key="1">
    <citation type="journal article" date="2007" name="Nature">
        <title>Genome of the marsupial Monodelphis domestica reveals innovation in non-coding sequences.</title>
        <authorList>
            <person name="Mikkelsen T.S."/>
            <person name="Wakefield M.J."/>
            <person name="Aken B."/>
            <person name="Amemiya C.T."/>
            <person name="Chang J.L."/>
            <person name="Duke S."/>
            <person name="Garber M."/>
            <person name="Gentles A.J."/>
            <person name="Goodstadt L."/>
            <person name="Heger A."/>
            <person name="Jurka J."/>
            <person name="Kamal M."/>
            <person name="Mauceli E."/>
            <person name="Searle S.M."/>
            <person name="Sharpe T."/>
            <person name="Baker M.L."/>
            <person name="Batzer M.A."/>
            <person name="Benos P.V."/>
            <person name="Belov K."/>
            <person name="Clamp M."/>
            <person name="Cook A."/>
            <person name="Cuff J."/>
            <person name="Das R."/>
            <person name="Davidow L."/>
            <person name="Deakin J.E."/>
            <person name="Fazzari M.J."/>
            <person name="Glass J.L."/>
            <person name="Grabherr M."/>
            <person name="Greally J.M."/>
            <person name="Gu W."/>
            <person name="Hore T.A."/>
            <person name="Huttley G.A."/>
            <person name="Kleber M."/>
            <person name="Jirtle R.L."/>
            <person name="Koina E."/>
            <person name="Lee J.T."/>
            <person name="Mahony S."/>
            <person name="Marra M.A."/>
            <person name="Miller R.D."/>
            <person name="Nicholls R.D."/>
            <person name="Oda M."/>
            <person name="Papenfuss A.T."/>
            <person name="Parra Z.E."/>
            <person name="Pollock D.D."/>
            <person name="Ray D.A."/>
            <person name="Schein J.E."/>
            <person name="Speed T.P."/>
            <person name="Thompson K."/>
            <person name="VandeBerg J.L."/>
            <person name="Wade C.M."/>
            <person name="Walker J.A."/>
            <person name="Waters P.D."/>
            <person name="Webber C."/>
            <person name="Weidman J.R."/>
            <person name="Xie X."/>
            <person name="Zody M.C."/>
            <person name="Baldwin J."/>
            <person name="Abdouelleil A."/>
            <person name="Abdulkadir J."/>
            <person name="Abebe A."/>
            <person name="Abera B."/>
            <person name="Abreu J."/>
            <person name="Acer S.C."/>
            <person name="Aftuck L."/>
            <person name="Alexander A."/>
            <person name="An P."/>
            <person name="Anderson E."/>
            <person name="Anderson S."/>
            <person name="Arachi H."/>
            <person name="Azer M."/>
            <person name="Bachantsang P."/>
            <person name="Barry A."/>
            <person name="Bayul T."/>
            <person name="Berlin A."/>
            <person name="Bessette D."/>
            <person name="Bloom T."/>
            <person name="Bloom T."/>
            <person name="Boguslavskiy L."/>
            <person name="Bonnet C."/>
            <person name="Boukhgalter B."/>
            <person name="Bourzgui I."/>
            <person name="Brown A."/>
            <person name="Cahill P."/>
            <person name="Channer S."/>
            <person name="Cheshatsang Y."/>
            <person name="Chuda L."/>
            <person name="Citroen M."/>
            <person name="Collymore A."/>
            <person name="Cooke P."/>
            <person name="Costello M."/>
            <person name="D'Aco K."/>
            <person name="Daza R."/>
            <person name="De Haan G."/>
            <person name="DeGray S."/>
            <person name="DeMaso C."/>
            <person name="Dhargay N."/>
            <person name="Dooley K."/>
            <person name="Dooley E."/>
            <person name="Doricent M."/>
            <person name="Dorje P."/>
            <person name="Dorjee K."/>
            <person name="Dupes A."/>
            <person name="Elong R."/>
            <person name="Falk J."/>
            <person name="Farina A."/>
            <person name="Faro S."/>
            <person name="Ferguson D."/>
            <person name="Fisher S."/>
            <person name="Foley C.D."/>
            <person name="Franke A."/>
            <person name="Friedrich D."/>
            <person name="Gadbois L."/>
            <person name="Gearin G."/>
            <person name="Gearin C.R."/>
            <person name="Giannoukos G."/>
            <person name="Goode T."/>
            <person name="Graham J."/>
            <person name="Grandbois E."/>
            <person name="Grewal S."/>
            <person name="Gyaltsen K."/>
            <person name="Hafez N."/>
            <person name="Hagos B."/>
            <person name="Hall J."/>
            <person name="Henson C."/>
            <person name="Hollinger A."/>
            <person name="Honan T."/>
            <person name="Huard M.D."/>
            <person name="Hughes L."/>
            <person name="Hurhula B."/>
            <person name="Husby M.E."/>
            <person name="Kamat A."/>
            <person name="Kanga B."/>
            <person name="Kashin S."/>
            <person name="Khazanovich D."/>
            <person name="Kisner P."/>
            <person name="Lance K."/>
            <person name="Lara M."/>
            <person name="Lee W."/>
            <person name="Lennon N."/>
            <person name="Letendre F."/>
            <person name="LeVine R."/>
            <person name="Lipovsky A."/>
            <person name="Liu X."/>
            <person name="Liu J."/>
            <person name="Liu S."/>
            <person name="Lokyitsang T."/>
            <person name="Lokyitsang Y."/>
            <person name="Lubonja R."/>
            <person name="Lui A."/>
            <person name="MacDonald P."/>
            <person name="Magnisalis V."/>
            <person name="Maru K."/>
            <person name="Matthews C."/>
            <person name="McCusker W."/>
            <person name="McDonough S."/>
            <person name="Mehta T."/>
            <person name="Meldrim J."/>
            <person name="Meneus L."/>
            <person name="Mihai O."/>
            <person name="Mihalev A."/>
            <person name="Mihova T."/>
            <person name="Mittelman R."/>
            <person name="Mlenga V."/>
            <person name="Montmayeur A."/>
            <person name="Mulrain L."/>
            <person name="Navidi A."/>
            <person name="Naylor J."/>
            <person name="Negash T."/>
            <person name="Nguyen T."/>
            <person name="Nguyen N."/>
            <person name="Nicol R."/>
            <person name="Norbu C."/>
            <person name="Norbu N."/>
            <person name="Novod N."/>
            <person name="O'Neill B."/>
            <person name="Osman S."/>
            <person name="Markiewicz E."/>
            <person name="Oyono O.L."/>
            <person name="Patti C."/>
            <person name="Phunkhang P."/>
            <person name="Pierre F."/>
            <person name="Priest M."/>
            <person name="Raghuraman S."/>
            <person name="Rege F."/>
            <person name="Reyes R."/>
            <person name="Rise C."/>
            <person name="Rogov P."/>
            <person name="Ross K."/>
            <person name="Ryan E."/>
            <person name="Settipalli S."/>
            <person name="Shea T."/>
            <person name="Sherpa N."/>
            <person name="Shi L."/>
            <person name="Shih D."/>
            <person name="Sparrow T."/>
            <person name="Spaulding J."/>
            <person name="Stalker J."/>
            <person name="Stange-Thomann N."/>
            <person name="Stavropoulos S."/>
            <person name="Stone C."/>
            <person name="Strader C."/>
            <person name="Tesfaye S."/>
            <person name="Thomson T."/>
            <person name="Thoulutsang Y."/>
            <person name="Thoulutsang D."/>
            <person name="Topham K."/>
            <person name="Topping I."/>
            <person name="Tsamla T."/>
            <person name="Vassiliev H."/>
            <person name="Vo A."/>
            <person name="Wangchuk T."/>
            <person name="Wangdi T."/>
            <person name="Weiand M."/>
            <person name="Wilkinson J."/>
            <person name="Wilson A."/>
            <person name="Yadav S."/>
            <person name="Young G."/>
            <person name="Yu Q."/>
            <person name="Zembek L."/>
            <person name="Zhong D."/>
            <person name="Zimmer A."/>
            <person name="Zwirko Z."/>
            <person name="Jaffe D.B."/>
            <person name="Alvarez P."/>
            <person name="Brockman W."/>
            <person name="Butler J."/>
            <person name="Chin C."/>
            <person name="Gnerre S."/>
            <person name="MacCallum I."/>
            <person name="Graves J.A."/>
            <person name="Ponting C.P."/>
            <person name="Breen M."/>
            <person name="Samollow P.B."/>
            <person name="Lander E.S."/>
            <person name="Lindblad-Toh K."/>
        </authorList>
    </citation>
    <scope>NUCLEOTIDE SEQUENCE [LARGE SCALE GENOMIC DNA]</scope>
</reference>
<feature type="active site" description="Proton donor/acceptor" evidence="18">
    <location>
        <position position="152"/>
    </location>
</feature>
<dbReference type="Gene3D" id="2.60.40.1180">
    <property type="entry name" value="Golgi alpha-mannosidase II"/>
    <property type="match status" value="1"/>
</dbReference>
<dbReference type="GO" id="GO:0004336">
    <property type="term" value="F:galactosylceramidase activity"/>
    <property type="evidence" value="ECO:0000318"/>
    <property type="project" value="GO_Central"/>
</dbReference>
<dbReference type="Pfam" id="PF21708">
    <property type="entry name" value="Glyco_hydro_59_C"/>
    <property type="match status" value="1"/>
</dbReference>
<keyword evidence="10" id="KW-0325">Glycoprotein</keyword>
<dbReference type="FunFam" id="3.20.20.70:FF:000091">
    <property type="entry name" value="galactocerebrosidase precursor"/>
    <property type="match status" value="1"/>
</dbReference>
<dbReference type="PANTHER" id="PTHR15172:SF1">
    <property type="entry name" value="GALACTOCEREBROSIDASE"/>
    <property type="match status" value="1"/>
</dbReference>
<dbReference type="Bgee" id="ENSMODG00000025784">
    <property type="expression patterns" value="Expressed in spermatid and 13 other cell types or tissues"/>
</dbReference>
<name>F7FSR3_MONDO</name>
<sequence>MNILIQVFFGRQSVITLCATSRLLLNYREPYRSEILDYLFKPNFGASLHILKVEVGGDGQTTDGTEPSHMHFKQEGADYRRGYEWWLMKEAKKRNPNIKLIGLPWSFPGWLGPGRTDPYENITMTALYVVSWILGAKKHHKLDIDYIGIWNEKDPQQNYIKTLRKMLNHKKLHRVKIVANDHNWAPISVFWEVDSQLTHTFDVIGVHYTANQSNAKALESKKKLWSTEDCNNFKEETGRGFWARNLNQNYVIGQITATIAWNLVSSYYPQLVFERDGLMTAKEPWSGHYSVEAPIWITAHTTQFAEPGWRYLKTVGLLKNGGSYVALTDGLGNLTIIIETMLLLYLTIVFPFSFQITDGTISLQLGLDELYTLTTITTGHKGWHPTPPESQPFPIKFKDDFNVGDQCFSAAPHFADQAGVFEYHTNDNDMEEHTFTFRQMLTQRPISWGEDADQTISIIGDHNWKDIKITCDVYMETAMTGGIFIAARVKNPGKLFQRAQGVFFWILANGTYEVTSDLGNAGIMVERWHTLTLVISDTSAYGILNSTHIWTTSMKPFPKNGWAAIGTRGYEAGQFDNFYVDA</sequence>
<dbReference type="AlphaFoldDB" id="F7FSR3"/>
<dbReference type="GO" id="GO:0016020">
    <property type="term" value="C:membrane"/>
    <property type="evidence" value="ECO:0007669"/>
    <property type="project" value="GOC"/>
</dbReference>
<evidence type="ECO:0000259" key="19">
    <source>
        <dbReference type="Pfam" id="PF02057"/>
    </source>
</evidence>
<dbReference type="FunFam" id="2.60.120.560:FF:000001">
    <property type="entry name" value="galactocerebrosidase precursor"/>
    <property type="match status" value="1"/>
</dbReference>
<evidence type="ECO:0000256" key="17">
    <source>
        <dbReference type="ARBA" id="ARBA00081696"/>
    </source>
</evidence>
<dbReference type="PRINTS" id="PR00850">
    <property type="entry name" value="GLHYDRLASE59"/>
</dbReference>
<evidence type="ECO:0000256" key="7">
    <source>
        <dbReference type="ARBA" id="ARBA00022963"/>
    </source>
</evidence>
<comment type="catalytic activity">
    <reaction evidence="14">
        <text>beta-D-galactosyl-(1&lt;-&gt;1)-sphing-4-enine + H2O = sphing-4-enine + D-galactose</text>
        <dbReference type="Rhea" id="RHEA:43908"/>
        <dbReference type="ChEBI" id="CHEBI:4139"/>
        <dbReference type="ChEBI" id="CHEBI:15377"/>
        <dbReference type="ChEBI" id="CHEBI:57756"/>
        <dbReference type="ChEBI" id="CHEBI:57934"/>
    </reaction>
    <physiologicalReaction direction="left-to-right" evidence="14">
        <dbReference type="Rhea" id="RHEA:43909"/>
    </physiologicalReaction>
</comment>
<evidence type="ECO:0000259" key="21">
    <source>
        <dbReference type="Pfam" id="PF21708"/>
    </source>
</evidence>
<evidence type="ECO:0000256" key="13">
    <source>
        <dbReference type="ARBA" id="ARBA00033098"/>
    </source>
</evidence>
<evidence type="ECO:0000256" key="2">
    <source>
        <dbReference type="ARBA" id="ARBA00012657"/>
    </source>
</evidence>
<reference evidence="22" key="2">
    <citation type="submission" date="2025-08" db="UniProtKB">
        <authorList>
            <consortium name="Ensembl"/>
        </authorList>
    </citation>
    <scope>IDENTIFICATION</scope>
</reference>
<dbReference type="Ensembl" id="ENSMODT00000040240.3">
    <property type="protein sequence ID" value="ENSMODP00000038640.3"/>
    <property type="gene ID" value="ENSMODG00000025784.3"/>
</dbReference>
<evidence type="ECO:0000256" key="8">
    <source>
        <dbReference type="ARBA" id="ARBA00023098"/>
    </source>
</evidence>
<dbReference type="InterPro" id="IPR013780">
    <property type="entry name" value="Glyco_hydro_b"/>
</dbReference>
<dbReference type="Pfam" id="PF17387">
    <property type="entry name" value="Glyco_hydro_59M"/>
    <property type="match status" value="1"/>
</dbReference>
<evidence type="ECO:0000256" key="4">
    <source>
        <dbReference type="ARBA" id="ARBA00022729"/>
    </source>
</evidence>
<evidence type="ECO:0000256" key="6">
    <source>
        <dbReference type="ARBA" id="ARBA00022919"/>
    </source>
</evidence>
<keyword evidence="8" id="KW-0443">Lipid metabolism</keyword>
<keyword evidence="6" id="KW-0746">Sphingolipid metabolism</keyword>
<dbReference type="InterPro" id="IPR035394">
    <property type="entry name" value="Glyco_hydro_59_dom"/>
</dbReference>
<dbReference type="Gene3D" id="2.60.120.560">
    <property type="entry name" value="Exo-inulinase, domain 1"/>
    <property type="match status" value="1"/>
</dbReference>
<dbReference type="Gene3D" id="3.20.20.70">
    <property type="entry name" value="Aldolase class I"/>
    <property type="match status" value="1"/>
</dbReference>
<evidence type="ECO:0000256" key="18">
    <source>
        <dbReference type="PIRSR" id="PIRSR601286-50"/>
    </source>
</evidence>
<evidence type="ECO:0000259" key="20">
    <source>
        <dbReference type="Pfam" id="PF17387"/>
    </source>
</evidence>
<dbReference type="InParanoid" id="F7FSR3"/>
<evidence type="ECO:0000256" key="5">
    <source>
        <dbReference type="ARBA" id="ARBA00022801"/>
    </source>
</evidence>
<keyword evidence="9" id="KW-1015">Disulfide bond</keyword>
<comment type="catalytic activity">
    <reaction evidence="12">
        <text>a D-galactosylceramide + H2O = an N-acyl-sphingoid base + D-galactose</text>
        <dbReference type="Rhea" id="RHEA:43412"/>
        <dbReference type="ChEBI" id="CHEBI:4139"/>
        <dbReference type="ChEBI" id="CHEBI:15377"/>
        <dbReference type="ChEBI" id="CHEBI:36498"/>
        <dbReference type="ChEBI" id="CHEBI:83273"/>
    </reaction>
    <physiologicalReaction direction="left-to-right" evidence="12">
        <dbReference type="Rhea" id="RHEA:43413"/>
    </physiologicalReaction>
</comment>
<evidence type="ECO:0000256" key="1">
    <source>
        <dbReference type="ARBA" id="ARBA00005637"/>
    </source>
</evidence>
<reference evidence="22" key="3">
    <citation type="submission" date="2025-09" db="UniProtKB">
        <authorList>
            <consortium name="Ensembl"/>
        </authorList>
    </citation>
    <scope>IDENTIFICATION</scope>
</reference>
<organism evidence="22 23">
    <name type="scientific">Monodelphis domestica</name>
    <name type="common">Gray short-tailed opossum</name>
    <dbReference type="NCBI Taxonomy" id="13616"/>
    <lineage>
        <taxon>Eukaryota</taxon>
        <taxon>Metazoa</taxon>
        <taxon>Chordata</taxon>
        <taxon>Craniata</taxon>
        <taxon>Vertebrata</taxon>
        <taxon>Euteleostomi</taxon>
        <taxon>Mammalia</taxon>
        <taxon>Metatheria</taxon>
        <taxon>Didelphimorphia</taxon>
        <taxon>Didelphidae</taxon>
        <taxon>Monodelphis</taxon>
    </lineage>
</organism>
<evidence type="ECO:0000256" key="10">
    <source>
        <dbReference type="ARBA" id="ARBA00023180"/>
    </source>
</evidence>
<dbReference type="GeneTree" id="ENSGT00390000003303"/>
<dbReference type="STRING" id="13616.ENSMODP00000038640"/>
<dbReference type="InterPro" id="IPR017853">
    <property type="entry name" value="GH"/>
</dbReference>
<dbReference type="EC" id="3.2.1.46" evidence="2"/>
<evidence type="ECO:0000256" key="9">
    <source>
        <dbReference type="ARBA" id="ARBA00023157"/>
    </source>
</evidence>
<dbReference type="HOGENOM" id="CLU_015456_2_0_1"/>
<dbReference type="GO" id="GO:0006683">
    <property type="term" value="P:galactosylceramide catabolic process"/>
    <property type="evidence" value="ECO:0000318"/>
    <property type="project" value="GO_Central"/>
</dbReference>
<feature type="domain" description="Glycosyl hydrolase family 59 central" evidence="20">
    <location>
        <begin position="311"/>
        <end position="341"/>
    </location>
</feature>
<dbReference type="InterPro" id="IPR049162">
    <property type="entry name" value="GH59_C"/>
</dbReference>
<evidence type="ECO:0000256" key="15">
    <source>
        <dbReference type="ARBA" id="ARBA00055902"/>
    </source>
</evidence>
<keyword evidence="11" id="KW-0326">Glycosidase</keyword>